<dbReference type="Gene3D" id="1.20.58.760">
    <property type="entry name" value="Peptidase M41"/>
    <property type="match status" value="1"/>
</dbReference>
<dbReference type="PANTHER" id="PTHR23076:SF97">
    <property type="entry name" value="ATP-DEPENDENT ZINC METALLOPROTEASE YME1L1"/>
    <property type="match status" value="1"/>
</dbReference>
<dbReference type="GO" id="GO:0030163">
    <property type="term" value="P:protein catabolic process"/>
    <property type="evidence" value="ECO:0007669"/>
    <property type="project" value="TreeGrafter"/>
</dbReference>
<feature type="domain" description="AAA+ ATPase" evidence="1">
    <location>
        <begin position="233"/>
        <end position="375"/>
    </location>
</feature>
<dbReference type="GO" id="GO:0005886">
    <property type="term" value="C:plasma membrane"/>
    <property type="evidence" value="ECO:0007669"/>
    <property type="project" value="TreeGrafter"/>
</dbReference>
<name>A0A942EC15_9HYPH</name>
<sequence>MRKLAQKFVNMDTPLHDVSDISAILAKLALGQLIGKKLDKTLRQQACTVVLLEVPSEVWATCLRRQLSLDYADVVAQVYRDGKRSIQSSEDDTLITTQRGGGAVIAISTDVESLVPLSLRLAADVTLSFERLTLLSLRKAIAEITGCKVRGVREEDTALDLPDLCAALRPRSKPADCLRRLRRAALGHQAAFAQDVNTPPVTSLPLNAETREWSNDMLVRLQQLKTGALTSRDAPFTLLAGPPGTGKTLIAKAVARSAGWRFVGTSVSAWFEKSDGNLGGVTRAAAEFFQQVAMHPHTIGFMDELDALPDRSSLDPEHRQWWTSLITGVLLKIDALRRCSNPVVLLAASNYPLRIDGAMLRPGRIGEKVMVYPPRTRPEIAALFQYYAGENLSTSQLQRVTDFAFALGLPTPASIEAWVGIAKARAMAADREITGDDVERAIVGQDGRRPADLYRVAIHEAGHAIVAYVLGIPVNAVSIVMRGDSGGSMVSDLSAFHMDRTNVEDLVTTALAGRAADIEVRGNCDATASNDLVMATQLLFDAQFRFGLFDQLLAFGVDASRLHELDHASRTSLENRLQQLMQRSRALVADNRAAIERLAQRLLENRVVSGEEVRQIVGVAKDHDAGAPTKKRLP</sequence>
<dbReference type="InterPro" id="IPR000642">
    <property type="entry name" value="Peptidase_M41"/>
</dbReference>
<organism evidence="2 3">
    <name type="scientific">Devosia litorisediminis</name>
    <dbReference type="NCBI Taxonomy" id="2829817"/>
    <lineage>
        <taxon>Bacteria</taxon>
        <taxon>Pseudomonadati</taxon>
        <taxon>Pseudomonadota</taxon>
        <taxon>Alphaproteobacteria</taxon>
        <taxon>Hyphomicrobiales</taxon>
        <taxon>Devosiaceae</taxon>
        <taxon>Devosia</taxon>
    </lineage>
</organism>
<dbReference type="RefSeq" id="WP_212658091.1">
    <property type="nucleotide sequence ID" value="NZ_JAGXTP010000001.1"/>
</dbReference>
<evidence type="ECO:0000313" key="2">
    <source>
        <dbReference type="EMBL" id="MBS3848554.1"/>
    </source>
</evidence>
<dbReference type="Gene3D" id="1.10.8.60">
    <property type="match status" value="1"/>
</dbReference>
<dbReference type="InterPro" id="IPR003959">
    <property type="entry name" value="ATPase_AAA_core"/>
</dbReference>
<dbReference type="Proteomes" id="UP000678281">
    <property type="component" value="Unassembled WGS sequence"/>
</dbReference>
<dbReference type="GO" id="GO:0016887">
    <property type="term" value="F:ATP hydrolysis activity"/>
    <property type="evidence" value="ECO:0007669"/>
    <property type="project" value="InterPro"/>
</dbReference>
<dbReference type="InterPro" id="IPR027417">
    <property type="entry name" value="P-loop_NTPase"/>
</dbReference>
<proteinExistence type="predicted"/>
<dbReference type="EMBL" id="JAGXTP010000001">
    <property type="protein sequence ID" value="MBS3848554.1"/>
    <property type="molecule type" value="Genomic_DNA"/>
</dbReference>
<reference evidence="2" key="1">
    <citation type="submission" date="2021-04" db="EMBL/GenBank/DDBJ databases">
        <title>Devosia litorisediminis sp. nov., isolated from a sand dune.</title>
        <authorList>
            <person name="Park S."/>
            <person name="Yoon J.-H."/>
        </authorList>
    </citation>
    <scope>NUCLEOTIDE SEQUENCE</scope>
    <source>
        <strain evidence="2">BSSL-BM10</strain>
    </source>
</reference>
<evidence type="ECO:0000313" key="3">
    <source>
        <dbReference type="Proteomes" id="UP000678281"/>
    </source>
</evidence>
<dbReference type="Pfam" id="PF00004">
    <property type="entry name" value="AAA"/>
    <property type="match status" value="1"/>
</dbReference>
<evidence type="ECO:0000259" key="1">
    <source>
        <dbReference type="SMART" id="SM00382"/>
    </source>
</evidence>
<keyword evidence="3" id="KW-1185">Reference proteome</keyword>
<comment type="caution">
    <text evidence="2">The sequence shown here is derived from an EMBL/GenBank/DDBJ whole genome shotgun (WGS) entry which is preliminary data.</text>
</comment>
<dbReference type="SMART" id="SM00382">
    <property type="entry name" value="AAA"/>
    <property type="match status" value="1"/>
</dbReference>
<accession>A0A942EC15</accession>
<dbReference type="SUPFAM" id="SSF140990">
    <property type="entry name" value="FtsH protease domain-like"/>
    <property type="match status" value="1"/>
</dbReference>
<protein>
    <submittedName>
        <fullName evidence="2">AAA family ATPase</fullName>
    </submittedName>
</protein>
<dbReference type="InterPro" id="IPR003593">
    <property type="entry name" value="AAA+_ATPase"/>
</dbReference>
<dbReference type="AlphaFoldDB" id="A0A942EC15"/>
<dbReference type="Gene3D" id="3.40.50.300">
    <property type="entry name" value="P-loop containing nucleotide triphosphate hydrolases"/>
    <property type="match status" value="1"/>
</dbReference>
<dbReference type="GO" id="GO:0004176">
    <property type="term" value="F:ATP-dependent peptidase activity"/>
    <property type="evidence" value="ECO:0007669"/>
    <property type="project" value="InterPro"/>
</dbReference>
<gene>
    <name evidence="2" type="ORF">KD146_07575</name>
</gene>
<dbReference type="Pfam" id="PF01434">
    <property type="entry name" value="Peptidase_M41"/>
    <property type="match status" value="1"/>
</dbReference>
<dbReference type="GO" id="GO:0004222">
    <property type="term" value="F:metalloendopeptidase activity"/>
    <property type="evidence" value="ECO:0007669"/>
    <property type="project" value="InterPro"/>
</dbReference>
<dbReference type="GO" id="GO:0005524">
    <property type="term" value="F:ATP binding"/>
    <property type="evidence" value="ECO:0007669"/>
    <property type="project" value="InterPro"/>
</dbReference>
<dbReference type="InterPro" id="IPR037219">
    <property type="entry name" value="Peptidase_M41-like"/>
</dbReference>
<dbReference type="PANTHER" id="PTHR23076">
    <property type="entry name" value="METALLOPROTEASE M41 FTSH"/>
    <property type="match status" value="1"/>
</dbReference>
<dbReference type="SUPFAM" id="SSF52540">
    <property type="entry name" value="P-loop containing nucleoside triphosphate hydrolases"/>
    <property type="match status" value="1"/>
</dbReference>
<dbReference type="GO" id="GO:0006508">
    <property type="term" value="P:proteolysis"/>
    <property type="evidence" value="ECO:0007669"/>
    <property type="project" value="InterPro"/>
</dbReference>
<dbReference type="CDD" id="cd19481">
    <property type="entry name" value="RecA-like_protease"/>
    <property type="match status" value="1"/>
</dbReference>